<reference evidence="1 2" key="1">
    <citation type="submission" date="2021-06" db="EMBL/GenBank/DDBJ databases">
        <authorList>
            <person name="Palmer J.M."/>
        </authorList>
    </citation>
    <scope>NUCLEOTIDE SEQUENCE [LARGE SCALE GENOMIC DNA]</scope>
    <source>
        <strain evidence="1 2">XR_2019</strain>
        <tissue evidence="1">Muscle</tissue>
    </source>
</reference>
<dbReference type="EMBL" id="JAHRIM010072232">
    <property type="protein sequence ID" value="MEQ2273605.1"/>
    <property type="molecule type" value="Genomic_DNA"/>
</dbReference>
<proteinExistence type="predicted"/>
<sequence>MNCKRGEARNPCSALDVALDSILVGWLLVERLATVPSFHHLCIMDLSVLDLTFLIKGQCTLGAPRGGLSLDTCQKNTHWKCQSRSVDFCQMRLSIYASRCRSLPRGNKGVT</sequence>
<dbReference type="Proteomes" id="UP001444071">
    <property type="component" value="Unassembled WGS sequence"/>
</dbReference>
<keyword evidence="2" id="KW-1185">Reference proteome</keyword>
<comment type="caution">
    <text evidence="1">The sequence shown here is derived from an EMBL/GenBank/DDBJ whole genome shotgun (WGS) entry which is preliminary data.</text>
</comment>
<name>A0ABV0WWW9_9TELE</name>
<gene>
    <name evidence="1" type="ORF">XENORESO_006361</name>
</gene>
<evidence type="ECO:0000313" key="2">
    <source>
        <dbReference type="Proteomes" id="UP001444071"/>
    </source>
</evidence>
<accession>A0ABV0WWW9</accession>
<evidence type="ECO:0000313" key="1">
    <source>
        <dbReference type="EMBL" id="MEQ2273605.1"/>
    </source>
</evidence>
<protein>
    <submittedName>
        <fullName evidence="1">Uncharacterized protein</fullName>
    </submittedName>
</protein>
<organism evidence="1 2">
    <name type="scientific">Xenotaenia resolanae</name>
    <dbReference type="NCBI Taxonomy" id="208358"/>
    <lineage>
        <taxon>Eukaryota</taxon>
        <taxon>Metazoa</taxon>
        <taxon>Chordata</taxon>
        <taxon>Craniata</taxon>
        <taxon>Vertebrata</taxon>
        <taxon>Euteleostomi</taxon>
        <taxon>Actinopterygii</taxon>
        <taxon>Neopterygii</taxon>
        <taxon>Teleostei</taxon>
        <taxon>Neoteleostei</taxon>
        <taxon>Acanthomorphata</taxon>
        <taxon>Ovalentaria</taxon>
        <taxon>Atherinomorphae</taxon>
        <taxon>Cyprinodontiformes</taxon>
        <taxon>Goodeidae</taxon>
        <taxon>Xenotaenia</taxon>
    </lineage>
</organism>